<protein>
    <recommendedName>
        <fullName evidence="5">L-lysine N6-monooxygenase MbtG</fullName>
        <ecNumber evidence="4">1.14.13.59</ecNumber>
    </recommendedName>
    <alternativeName>
        <fullName evidence="14">Lysine 6-N-hydroxylase</fullName>
    </alternativeName>
    <alternativeName>
        <fullName evidence="13">Lysine N6-hydroxylase</fullName>
    </alternativeName>
    <alternativeName>
        <fullName evidence="11">Lysine-N-oxygenase</fullName>
    </alternativeName>
    <alternativeName>
        <fullName evidence="12">Mycobactin synthase protein G</fullName>
    </alternativeName>
</protein>
<reference evidence="16 17" key="1">
    <citation type="journal article" date="2012" name="Stand. Genomic Sci.">
        <title>Genome sequence of the soil bacterium Saccharomonospora azurea type strain (NA-128(T)).</title>
        <authorList>
            <person name="Klenk H.P."/>
            <person name="Held B."/>
            <person name="Lucas S."/>
            <person name="Lapidus A."/>
            <person name="Copeland A."/>
            <person name="Hammon N."/>
            <person name="Pitluck S."/>
            <person name="Goodwin L.A."/>
            <person name="Han C."/>
            <person name="Tapia R."/>
            <person name="Brambilla E.M."/>
            <person name="Potter G."/>
            <person name="Land M."/>
            <person name="Ivanova N."/>
            <person name="Rohde M."/>
            <person name="Goker M."/>
            <person name="Detter J.C."/>
            <person name="Kyrpides N.C."/>
            <person name="Woyke T."/>
        </authorList>
    </citation>
    <scope>NUCLEOTIDE SEQUENCE [LARGE SCALE GENOMIC DNA]</scope>
    <source>
        <strain evidence="16 17">NA-128</strain>
    </source>
</reference>
<keyword evidence="17" id="KW-1185">Reference proteome</keyword>
<dbReference type="Pfam" id="PF13434">
    <property type="entry name" value="Lys_Orn_oxgnase"/>
    <property type="match status" value="1"/>
</dbReference>
<gene>
    <name evidence="16" type="ORF">SacazDRAFT_03029</name>
</gene>
<dbReference type="RefSeq" id="WP_005442968.1">
    <property type="nucleotide sequence ID" value="NZ_CM001466.1"/>
</dbReference>
<dbReference type="Proteomes" id="UP000004705">
    <property type="component" value="Chromosome"/>
</dbReference>
<keyword evidence="9" id="KW-0560">Oxidoreductase</keyword>
<dbReference type="InterPro" id="IPR036188">
    <property type="entry name" value="FAD/NAD-bd_sf"/>
</dbReference>
<dbReference type="OrthoDB" id="7527071at2"/>
<evidence type="ECO:0000256" key="13">
    <source>
        <dbReference type="ARBA" id="ARBA00032493"/>
    </source>
</evidence>
<evidence type="ECO:0000256" key="6">
    <source>
        <dbReference type="ARBA" id="ARBA00022630"/>
    </source>
</evidence>
<dbReference type="PRINTS" id="PR00411">
    <property type="entry name" value="PNDRDTASEI"/>
</dbReference>
<sequence length="464" mass="50750">MFDSLTEGTCMSEVPRGEREVLDLLGIGFGPANLALAIAVSEHNSAVDERERVRAAFLERQEAFGWHRGMLIDDATMQVSFLKDLVTMRNPASDFSFLSYLHEQGRLVDFVNHKTLFPLRVEFHDYFRWAAARVDDLVSYGVEVVAVRPVVEEGELVRFDVSTRDGTVRSARNLVVATGLVPSLPDGLTTSEHVWHSSGLLHNVDGVEEASRFVVIGAGQSAAEVTAMLHERFAEAEVCAVFSRYGYSPSDDSPFANRVFDPAAVDEFHAAPQEVRDRLLAYHANTNYSVVDLELIEDLYRRHYRETVLGRQRLRVLNTSRVAEVVETGDGARVTVESLTTGERTVLDADVVVCATGYRPGDVTALFGDAAAVFRRDDEGRPLVARDYRMLTDLEGDAAVYVQGGATEHSHGITSSLLSNNAVRSQEILDSVLRRAATSGTRAAETCATRVDQVVGVAAAAGAG</sequence>
<dbReference type="InterPro" id="IPR025700">
    <property type="entry name" value="Lys/Orn_oxygenase"/>
</dbReference>
<proteinExistence type="inferred from homology"/>
<evidence type="ECO:0000256" key="14">
    <source>
        <dbReference type="ARBA" id="ARBA00032738"/>
    </source>
</evidence>
<dbReference type="EC" id="1.14.13.59" evidence="4"/>
<keyword evidence="7" id="KW-0274">FAD</keyword>
<evidence type="ECO:0000256" key="9">
    <source>
        <dbReference type="ARBA" id="ARBA00023002"/>
    </source>
</evidence>
<keyword evidence="8" id="KW-0521">NADP</keyword>
<evidence type="ECO:0000256" key="1">
    <source>
        <dbReference type="ARBA" id="ARBA00001974"/>
    </source>
</evidence>
<dbReference type="SUPFAM" id="SSF51905">
    <property type="entry name" value="FAD/NAD(P)-binding domain"/>
    <property type="match status" value="2"/>
</dbReference>
<evidence type="ECO:0000313" key="17">
    <source>
        <dbReference type="Proteomes" id="UP000004705"/>
    </source>
</evidence>
<evidence type="ECO:0000256" key="5">
    <source>
        <dbReference type="ARBA" id="ARBA00016406"/>
    </source>
</evidence>
<evidence type="ECO:0000256" key="10">
    <source>
        <dbReference type="ARBA" id="ARBA00023033"/>
    </source>
</evidence>
<organism evidence="16 17">
    <name type="scientific">Saccharomonospora azurea NA-128</name>
    <dbReference type="NCBI Taxonomy" id="882081"/>
    <lineage>
        <taxon>Bacteria</taxon>
        <taxon>Bacillati</taxon>
        <taxon>Actinomycetota</taxon>
        <taxon>Actinomycetes</taxon>
        <taxon>Pseudonocardiales</taxon>
        <taxon>Pseudonocardiaceae</taxon>
        <taxon>Saccharomonospora</taxon>
    </lineage>
</organism>
<dbReference type="PANTHER" id="PTHR42802:SF1">
    <property type="entry name" value="L-ORNITHINE N(5)-MONOOXYGENASE"/>
    <property type="match status" value="1"/>
</dbReference>
<evidence type="ECO:0000256" key="11">
    <source>
        <dbReference type="ARBA" id="ARBA00029939"/>
    </source>
</evidence>
<evidence type="ECO:0000256" key="4">
    <source>
        <dbReference type="ARBA" id="ARBA00013076"/>
    </source>
</evidence>
<comment type="cofactor">
    <cofactor evidence="1">
        <name>FAD</name>
        <dbReference type="ChEBI" id="CHEBI:57692"/>
    </cofactor>
</comment>
<evidence type="ECO:0000256" key="3">
    <source>
        <dbReference type="ARBA" id="ARBA00007588"/>
    </source>
</evidence>
<dbReference type="PRINTS" id="PR00368">
    <property type="entry name" value="FADPNR"/>
</dbReference>
<dbReference type="GO" id="GO:0047091">
    <property type="term" value="F:L-lysine 6-monooxygenase (NADPH) activity"/>
    <property type="evidence" value="ECO:0007669"/>
    <property type="project" value="UniProtKB-EC"/>
</dbReference>
<comment type="similarity">
    <text evidence="3">Belongs to the lysine N(6)-hydroxylase/L-ornithine N(5)-oxygenase family.</text>
</comment>
<keyword evidence="6" id="KW-0285">Flavoprotein</keyword>
<accession>H8GDZ7</accession>
<dbReference type="PANTHER" id="PTHR42802">
    <property type="entry name" value="MONOOXYGENASE"/>
    <property type="match status" value="1"/>
</dbReference>
<evidence type="ECO:0000256" key="15">
    <source>
        <dbReference type="ARBA" id="ARBA00048407"/>
    </source>
</evidence>
<dbReference type="HOGENOM" id="CLU_020931_2_0_11"/>
<evidence type="ECO:0000256" key="8">
    <source>
        <dbReference type="ARBA" id="ARBA00022857"/>
    </source>
</evidence>
<name>H8GDZ7_9PSEU</name>
<evidence type="ECO:0000256" key="7">
    <source>
        <dbReference type="ARBA" id="ARBA00022827"/>
    </source>
</evidence>
<dbReference type="EMBL" id="CM001466">
    <property type="protein sequence ID" value="EHY89912.1"/>
    <property type="molecule type" value="Genomic_DNA"/>
</dbReference>
<comment type="pathway">
    <text evidence="2">Siderophore biosynthesis.</text>
</comment>
<keyword evidence="10" id="KW-0503">Monooxygenase</keyword>
<evidence type="ECO:0000313" key="16">
    <source>
        <dbReference type="EMBL" id="EHY89912.1"/>
    </source>
</evidence>
<evidence type="ECO:0000256" key="2">
    <source>
        <dbReference type="ARBA" id="ARBA00004924"/>
    </source>
</evidence>
<evidence type="ECO:0000256" key="12">
    <source>
        <dbReference type="ARBA" id="ARBA00031158"/>
    </source>
</evidence>
<dbReference type="AlphaFoldDB" id="H8GDZ7"/>
<comment type="catalytic activity">
    <reaction evidence="15">
        <text>L-lysine + NADPH + O2 = N(6)-hydroxy-L-lysine + NADP(+) + H2O</text>
        <dbReference type="Rhea" id="RHEA:23228"/>
        <dbReference type="ChEBI" id="CHEBI:15377"/>
        <dbReference type="ChEBI" id="CHEBI:15379"/>
        <dbReference type="ChEBI" id="CHEBI:32551"/>
        <dbReference type="ChEBI" id="CHEBI:57783"/>
        <dbReference type="ChEBI" id="CHEBI:57820"/>
        <dbReference type="ChEBI" id="CHEBI:58349"/>
        <dbReference type="EC" id="1.14.13.59"/>
    </reaction>
</comment>
<dbReference type="Gene3D" id="3.50.50.60">
    <property type="entry name" value="FAD/NAD(P)-binding domain"/>
    <property type="match status" value="1"/>
</dbReference>